<dbReference type="AlphaFoldDB" id="A0A1F7XKV6"/>
<gene>
    <name evidence="1" type="ORF">A2V97_02770</name>
</gene>
<evidence type="ECO:0000313" key="2">
    <source>
        <dbReference type="Proteomes" id="UP000177382"/>
    </source>
</evidence>
<reference evidence="1 2" key="1">
    <citation type="journal article" date="2016" name="Nat. Commun.">
        <title>Thousands of microbial genomes shed light on interconnected biogeochemical processes in an aquifer system.</title>
        <authorList>
            <person name="Anantharaman K."/>
            <person name="Brown C.T."/>
            <person name="Hug L.A."/>
            <person name="Sharon I."/>
            <person name="Castelle C.J."/>
            <person name="Probst A.J."/>
            <person name="Thomas B.C."/>
            <person name="Singh A."/>
            <person name="Wilkins M.J."/>
            <person name="Karaoz U."/>
            <person name="Brodie E.L."/>
            <person name="Williams K.H."/>
            <person name="Hubbard S.S."/>
            <person name="Banfield J.F."/>
        </authorList>
    </citation>
    <scope>NUCLEOTIDE SEQUENCE [LARGE SCALE GENOMIC DNA]</scope>
</reference>
<proteinExistence type="predicted"/>
<evidence type="ECO:0000313" key="1">
    <source>
        <dbReference type="EMBL" id="OGM15682.1"/>
    </source>
</evidence>
<sequence length="190" mass="21440">MAGIWPSTPLRPLGKLTFQYLAVKLLKMRELSQVRQETNRADPIEEACVRAEAMLHFFYPAELLAPSLSYFEEQKKAKAIQLKDGTRIVGIERVSDIIFSVWGQANELMMFSLDSYGTLSLRLREGDNYIPDLPAKISKISSAPSEIRRKFKALAPDVVNWLGLSIFKDELQPIPEEIISSLKQVASALE</sequence>
<dbReference type="STRING" id="1802485.A2V97_02770"/>
<organism evidence="1 2">
    <name type="scientific">Candidatus Woesebacteria bacterium RBG_16_42_24</name>
    <dbReference type="NCBI Taxonomy" id="1802485"/>
    <lineage>
        <taxon>Bacteria</taxon>
        <taxon>Candidatus Woeseibacteriota</taxon>
    </lineage>
</organism>
<protein>
    <submittedName>
        <fullName evidence="1">Uncharacterized protein</fullName>
    </submittedName>
</protein>
<dbReference type="Proteomes" id="UP000177382">
    <property type="component" value="Unassembled WGS sequence"/>
</dbReference>
<dbReference type="EMBL" id="MGFX01000001">
    <property type="protein sequence ID" value="OGM15682.1"/>
    <property type="molecule type" value="Genomic_DNA"/>
</dbReference>
<name>A0A1F7XKV6_9BACT</name>
<comment type="caution">
    <text evidence="1">The sequence shown here is derived from an EMBL/GenBank/DDBJ whole genome shotgun (WGS) entry which is preliminary data.</text>
</comment>
<accession>A0A1F7XKV6</accession>